<comment type="similarity">
    <text evidence="2 8">Belongs to the 4-toluene sulfonate uptake permease (TSUP) (TC 2.A.102) family.</text>
</comment>
<dbReference type="InterPro" id="IPR052017">
    <property type="entry name" value="TSUP"/>
</dbReference>
<dbReference type="GeneID" id="86940612"/>
<evidence type="ECO:0000256" key="1">
    <source>
        <dbReference type="ARBA" id="ARBA00004651"/>
    </source>
</evidence>
<dbReference type="RefSeq" id="WP_009532671.1">
    <property type="nucleotide sequence ID" value="NZ_JH590862.1"/>
</dbReference>
<feature type="transmembrane region" description="Helical" evidence="8">
    <location>
        <begin position="99"/>
        <end position="116"/>
    </location>
</feature>
<proteinExistence type="inferred from homology"/>
<comment type="caution">
    <text evidence="9">The sequence shown here is derived from an EMBL/GenBank/DDBJ whole genome shotgun (WGS) entry which is preliminary data.</text>
</comment>
<dbReference type="PANTHER" id="PTHR30269:SF0">
    <property type="entry name" value="MEMBRANE TRANSPORTER PROTEIN YFCA-RELATED"/>
    <property type="match status" value="1"/>
</dbReference>
<dbReference type="PANTHER" id="PTHR30269">
    <property type="entry name" value="TRANSMEMBRANE PROTEIN YFCA"/>
    <property type="match status" value="1"/>
</dbReference>
<keyword evidence="7 8" id="KW-0472">Membrane</keyword>
<dbReference type="Proteomes" id="UP000018466">
    <property type="component" value="Unassembled WGS sequence"/>
</dbReference>
<keyword evidence="4 8" id="KW-1003">Cell membrane</keyword>
<accession>A0AA36Y5F9</accession>
<evidence type="ECO:0000313" key="9">
    <source>
        <dbReference type="EMBL" id="EHO17239.1"/>
    </source>
</evidence>
<feature type="transmembrane region" description="Helical" evidence="8">
    <location>
        <begin position="136"/>
        <end position="169"/>
    </location>
</feature>
<evidence type="ECO:0000256" key="7">
    <source>
        <dbReference type="ARBA" id="ARBA00023136"/>
    </source>
</evidence>
<gene>
    <name evidence="9" type="ORF">HMPREF9623_00838</name>
</gene>
<dbReference type="EMBL" id="AGEL01000006">
    <property type="protein sequence ID" value="EHO17239.1"/>
    <property type="molecule type" value="Genomic_DNA"/>
</dbReference>
<protein>
    <recommendedName>
        <fullName evidence="8">Probable membrane transporter protein</fullName>
    </recommendedName>
</protein>
<comment type="subcellular location">
    <subcellularLocation>
        <location evidence="1 8">Cell membrane</location>
        <topology evidence="1 8">Multi-pass membrane protein</topology>
    </subcellularLocation>
</comment>
<keyword evidence="5 8" id="KW-0812">Transmembrane</keyword>
<dbReference type="AlphaFoldDB" id="A0AA36Y5F9"/>
<feature type="transmembrane region" description="Helical" evidence="8">
    <location>
        <begin position="73"/>
        <end position="93"/>
    </location>
</feature>
<feature type="transmembrane region" description="Helical" evidence="8">
    <location>
        <begin position="231"/>
        <end position="253"/>
    </location>
</feature>
<organism evidence="9 10">
    <name type="scientific">Stomatobaculum longum</name>
    <dbReference type="NCBI Taxonomy" id="796942"/>
    <lineage>
        <taxon>Bacteria</taxon>
        <taxon>Bacillati</taxon>
        <taxon>Bacillota</taxon>
        <taxon>Clostridia</taxon>
        <taxon>Lachnospirales</taxon>
        <taxon>Lachnospiraceae</taxon>
        <taxon>Stomatobaculum</taxon>
    </lineage>
</organism>
<keyword evidence="6 8" id="KW-1133">Transmembrane helix</keyword>
<reference evidence="9 10" key="1">
    <citation type="submission" date="2011-10" db="EMBL/GenBank/DDBJ databases">
        <title>The Genome Sequence of Lachnospiraceae bacterium ACC2.</title>
        <authorList>
            <consortium name="The Broad Institute Genome Sequencing Platform"/>
            <person name="Earl A."/>
            <person name="Ward D."/>
            <person name="Feldgarden M."/>
            <person name="Gevers D."/>
            <person name="Sizova M."/>
            <person name="Hazen A."/>
            <person name="Epstein S."/>
            <person name="Young S.K."/>
            <person name="Zeng Q."/>
            <person name="Gargeya S."/>
            <person name="Fitzgerald M."/>
            <person name="Haas B."/>
            <person name="Abouelleil A."/>
            <person name="Alvarado L."/>
            <person name="Arachchi H.M."/>
            <person name="Berlin A."/>
            <person name="Brown A."/>
            <person name="Chapman S.B."/>
            <person name="Chen Z."/>
            <person name="Dunbar C."/>
            <person name="Freedman E."/>
            <person name="Gearin G."/>
            <person name="Goldberg J."/>
            <person name="Griggs A."/>
            <person name="Gujja S."/>
            <person name="Heiman D."/>
            <person name="Howarth C."/>
            <person name="Larson L."/>
            <person name="Lui A."/>
            <person name="MacDonald P.J.P."/>
            <person name="Montmayeur A."/>
            <person name="Murphy C."/>
            <person name="Neiman D."/>
            <person name="Pearson M."/>
            <person name="Priest M."/>
            <person name="Roberts A."/>
            <person name="Saif S."/>
            <person name="Shea T."/>
            <person name="Shenoy N."/>
            <person name="Sisk P."/>
            <person name="Stolte C."/>
            <person name="Sykes S."/>
            <person name="Wortman J."/>
            <person name="Nusbaum C."/>
            <person name="Birren B."/>
        </authorList>
    </citation>
    <scope>NUCLEOTIDE SEQUENCE [LARGE SCALE GENOMIC DNA]</scope>
    <source>
        <strain evidence="9 10">ACC2</strain>
    </source>
</reference>
<evidence type="ECO:0000256" key="5">
    <source>
        <dbReference type="ARBA" id="ARBA00022692"/>
    </source>
</evidence>
<dbReference type="GO" id="GO:0005886">
    <property type="term" value="C:plasma membrane"/>
    <property type="evidence" value="ECO:0007669"/>
    <property type="project" value="UniProtKB-SubCell"/>
</dbReference>
<evidence type="ECO:0000256" key="6">
    <source>
        <dbReference type="ARBA" id="ARBA00022989"/>
    </source>
</evidence>
<keyword evidence="3" id="KW-0813">Transport</keyword>
<feature type="transmembrane region" description="Helical" evidence="8">
    <location>
        <begin position="189"/>
        <end position="219"/>
    </location>
</feature>
<dbReference type="InterPro" id="IPR002781">
    <property type="entry name" value="TM_pro_TauE-like"/>
</dbReference>
<evidence type="ECO:0000256" key="4">
    <source>
        <dbReference type="ARBA" id="ARBA00022475"/>
    </source>
</evidence>
<evidence type="ECO:0000313" key="10">
    <source>
        <dbReference type="Proteomes" id="UP000018466"/>
    </source>
</evidence>
<sequence>MNITTFLIVCPLVFLAGFVDAIGGGGGLISLPAYLFAGIPVHTAIGTNKFSAVFGTTLATGRFAKQGMIEKRLALPAVAAAFVGASIGARLSLRMPERMTLIILLVILPFVAFLVLNKKLLRDRSPEEEQITGRTYATAAASAFLVGIYDGLYGPGTGTFLIVLLNVWSRLGLKSANGQAKAINLATNLSSLIVFLMHGTVLIPLGLSAALCNMIGAYLGAGLALKRGSKAIRPVLLLVLVLLFVKIISQLLVQ</sequence>
<dbReference type="Pfam" id="PF01925">
    <property type="entry name" value="TauE"/>
    <property type="match status" value="1"/>
</dbReference>
<name>A0AA36Y5F9_9FIRM</name>
<evidence type="ECO:0000256" key="3">
    <source>
        <dbReference type="ARBA" id="ARBA00022448"/>
    </source>
</evidence>
<evidence type="ECO:0000256" key="8">
    <source>
        <dbReference type="RuleBase" id="RU363041"/>
    </source>
</evidence>
<evidence type="ECO:0000256" key="2">
    <source>
        <dbReference type="ARBA" id="ARBA00009142"/>
    </source>
</evidence>
<keyword evidence="10" id="KW-1185">Reference proteome</keyword>